<evidence type="ECO:0000313" key="2">
    <source>
        <dbReference type="Proteomes" id="UP000035682"/>
    </source>
</evidence>
<dbReference type="WBParaSite" id="SRAE_2000305200.1">
    <property type="protein sequence ID" value="SRAE_2000305200.1"/>
    <property type="gene ID" value="WBGene00263272"/>
</dbReference>
<dbReference type="GeneID" id="36380765"/>
<dbReference type="EMBL" id="LN609529">
    <property type="protein sequence ID" value="CEF68395.1"/>
    <property type="molecule type" value="Genomic_DNA"/>
</dbReference>
<evidence type="ECO:0000313" key="3">
    <source>
        <dbReference type="WBParaSite" id="SRAE_2000305200.1"/>
    </source>
</evidence>
<sequence>MKVKQQFFGSHKNDNLIDSLDPKSFEINSKKLSTKLFNGELSTDQSSYLIEIIQLIHKLLSPYLKKDEKNYIYDYQMERYVENFFKKLSDIGVIKRIVQEKTFLYNVNQNKKVMANYTTIYNEKMGKVKVYHNIIKKCFNQKNITKICRSKFKDIKDIYNNYLIIFKNMSKFNNINDLRNKFIDDIAFNFRKHISQIEGLGNTSLNELYTFSAFDHLEYVLKIVERDWNTIMNFYDTKIEQKELFKVEELFKLDKDILNTCYKYSLHPYSPNDIIIFKKKELKIEPTPLYNYLDKYFFKNTKNIRQN</sequence>
<dbReference type="AlphaFoldDB" id="A0A090LLH5"/>
<organism evidence="1">
    <name type="scientific">Strongyloides ratti</name>
    <name type="common">Parasitic roundworm</name>
    <dbReference type="NCBI Taxonomy" id="34506"/>
    <lineage>
        <taxon>Eukaryota</taxon>
        <taxon>Metazoa</taxon>
        <taxon>Ecdysozoa</taxon>
        <taxon>Nematoda</taxon>
        <taxon>Chromadorea</taxon>
        <taxon>Rhabditida</taxon>
        <taxon>Tylenchina</taxon>
        <taxon>Panagrolaimomorpha</taxon>
        <taxon>Strongyloidoidea</taxon>
        <taxon>Strongyloididae</taxon>
        <taxon>Strongyloides</taxon>
    </lineage>
</organism>
<reference evidence="3" key="2">
    <citation type="submission" date="2020-12" db="UniProtKB">
        <authorList>
            <consortium name="WormBaseParasite"/>
        </authorList>
    </citation>
    <scope>IDENTIFICATION</scope>
</reference>
<dbReference type="RefSeq" id="XP_024507595.1">
    <property type="nucleotide sequence ID" value="XM_024654200.1"/>
</dbReference>
<proteinExistence type="predicted"/>
<dbReference type="Proteomes" id="UP000035682">
    <property type="component" value="Unplaced"/>
</dbReference>
<dbReference type="CTD" id="36380765"/>
<gene>
    <name evidence="1 3 4" type="ORF">SRAE_2000305200</name>
</gene>
<keyword evidence="2" id="KW-1185">Reference proteome</keyword>
<reference evidence="1 2" key="1">
    <citation type="submission" date="2014-09" db="EMBL/GenBank/DDBJ databases">
        <authorList>
            <person name="Martin A.A."/>
        </authorList>
    </citation>
    <scope>NUCLEOTIDE SEQUENCE</scope>
    <source>
        <strain evidence="2">ED321</strain>
        <strain evidence="1">ED321 Heterogonic</strain>
    </source>
</reference>
<evidence type="ECO:0000313" key="4">
    <source>
        <dbReference type="WormBase" id="SRAE_2000305200"/>
    </source>
</evidence>
<name>A0A090LLH5_STRRB</name>
<evidence type="ECO:0000313" key="1">
    <source>
        <dbReference type="EMBL" id="CEF68395.1"/>
    </source>
</evidence>
<protein>
    <submittedName>
        <fullName evidence="1 3">Uncharacterized protein</fullName>
    </submittedName>
</protein>
<accession>A0A090LLH5</accession>
<dbReference type="WormBase" id="SRAE_2000305200">
    <property type="protein sequence ID" value="SRP09233"/>
    <property type="gene ID" value="WBGene00263272"/>
</dbReference>